<evidence type="ECO:0000256" key="5">
    <source>
        <dbReference type="ARBA" id="ARBA00022676"/>
    </source>
</evidence>
<comment type="catalytic activity">
    <reaction evidence="1 10">
        <text>Transfers a segment of a (1-&gt;4)-alpha-D-glucan to a new position in an acceptor, which may be glucose or a (1-&gt;4)-alpha-D-glucan.</text>
        <dbReference type="EC" id="2.4.1.25"/>
    </reaction>
</comment>
<evidence type="ECO:0000256" key="8">
    <source>
        <dbReference type="ARBA" id="ARBA00031423"/>
    </source>
</evidence>
<dbReference type="Proteomes" id="UP001337723">
    <property type="component" value="Chromosome"/>
</dbReference>
<keyword evidence="12" id="KW-1185">Reference proteome</keyword>
<evidence type="ECO:0000256" key="4">
    <source>
        <dbReference type="ARBA" id="ARBA00020295"/>
    </source>
</evidence>
<dbReference type="NCBIfam" id="TIGR00217">
    <property type="entry name" value="malQ"/>
    <property type="match status" value="1"/>
</dbReference>
<evidence type="ECO:0000256" key="1">
    <source>
        <dbReference type="ARBA" id="ARBA00000439"/>
    </source>
</evidence>
<keyword evidence="7 10" id="KW-0119">Carbohydrate metabolism</keyword>
<accession>A0AA48HI41</accession>
<proteinExistence type="inferred from homology"/>
<comment type="similarity">
    <text evidence="2 10">Belongs to the disproportionating enzyme family.</text>
</comment>
<dbReference type="EC" id="2.4.1.25" evidence="3 10"/>
<dbReference type="Pfam" id="PF02446">
    <property type="entry name" value="Glyco_hydro_77"/>
    <property type="match status" value="1"/>
</dbReference>
<evidence type="ECO:0000256" key="3">
    <source>
        <dbReference type="ARBA" id="ARBA00012560"/>
    </source>
</evidence>
<gene>
    <name evidence="11" type="ORF">MACH21_21960</name>
</gene>
<keyword evidence="6 10" id="KW-0808">Transferase</keyword>
<dbReference type="GO" id="GO:0004134">
    <property type="term" value="F:4-alpha-glucanotransferase activity"/>
    <property type="evidence" value="ECO:0007669"/>
    <property type="project" value="UniProtKB-EC"/>
</dbReference>
<dbReference type="RefSeq" id="WP_338271898.1">
    <property type="nucleotide sequence ID" value="NZ_AP027266.1"/>
</dbReference>
<evidence type="ECO:0000256" key="6">
    <source>
        <dbReference type="ARBA" id="ARBA00022679"/>
    </source>
</evidence>
<evidence type="ECO:0000256" key="9">
    <source>
        <dbReference type="ARBA" id="ARBA00031501"/>
    </source>
</evidence>
<evidence type="ECO:0000256" key="2">
    <source>
        <dbReference type="ARBA" id="ARBA00005684"/>
    </source>
</evidence>
<dbReference type="Gene3D" id="3.20.20.80">
    <property type="entry name" value="Glycosidases"/>
    <property type="match status" value="1"/>
</dbReference>
<keyword evidence="5 10" id="KW-0328">Glycosyltransferase</keyword>
<evidence type="ECO:0000313" key="12">
    <source>
        <dbReference type="Proteomes" id="UP001337723"/>
    </source>
</evidence>
<dbReference type="InterPro" id="IPR003385">
    <property type="entry name" value="Glyco_hydro_77"/>
</dbReference>
<dbReference type="EMBL" id="AP027266">
    <property type="protein sequence ID" value="BDW86019.1"/>
    <property type="molecule type" value="Genomic_DNA"/>
</dbReference>
<dbReference type="InterPro" id="IPR017853">
    <property type="entry name" value="GH"/>
</dbReference>
<dbReference type="GO" id="GO:0005975">
    <property type="term" value="P:carbohydrate metabolic process"/>
    <property type="evidence" value="ECO:0007669"/>
    <property type="project" value="InterPro"/>
</dbReference>
<dbReference type="PANTHER" id="PTHR32438:SF5">
    <property type="entry name" value="4-ALPHA-GLUCANOTRANSFERASE DPE1, CHLOROPLASTIC_AMYLOPLASTIC"/>
    <property type="match status" value="1"/>
</dbReference>
<name>A0AA48HI41_9RHOB</name>
<protein>
    <recommendedName>
        <fullName evidence="4 10">4-alpha-glucanotransferase</fullName>
        <ecNumber evidence="3 10">2.4.1.25</ecNumber>
    </recommendedName>
    <alternativeName>
        <fullName evidence="8 10">Amylomaltase</fullName>
    </alternativeName>
    <alternativeName>
        <fullName evidence="9 10">Disproportionating enzyme</fullName>
    </alternativeName>
</protein>
<evidence type="ECO:0000256" key="7">
    <source>
        <dbReference type="ARBA" id="ARBA00023277"/>
    </source>
</evidence>
<evidence type="ECO:0000313" key="11">
    <source>
        <dbReference type="EMBL" id="BDW86019.1"/>
    </source>
</evidence>
<dbReference type="KEGG" id="rmai:MACH21_21960"/>
<dbReference type="AlphaFoldDB" id="A0AA48HI41"/>
<evidence type="ECO:0000256" key="10">
    <source>
        <dbReference type="RuleBase" id="RU361207"/>
    </source>
</evidence>
<organism evidence="11 12">
    <name type="scientific">Roseicyclus marinus</name>
    <dbReference type="NCBI Taxonomy" id="2161673"/>
    <lineage>
        <taxon>Bacteria</taxon>
        <taxon>Pseudomonadati</taxon>
        <taxon>Pseudomonadota</taxon>
        <taxon>Alphaproteobacteria</taxon>
        <taxon>Rhodobacterales</taxon>
        <taxon>Roseobacteraceae</taxon>
        <taxon>Roseicyclus</taxon>
    </lineage>
</organism>
<reference evidence="11 12" key="1">
    <citation type="submission" date="2023-01" db="EMBL/GenBank/DDBJ databases">
        <title>Complete genome sequence of Roseicyclus marinus strain Dej080120_10.</title>
        <authorList>
            <person name="Ueki S."/>
            <person name="Maruyama F."/>
        </authorList>
    </citation>
    <scope>NUCLEOTIDE SEQUENCE [LARGE SCALE GENOMIC DNA]</scope>
    <source>
        <strain evidence="11 12">Dej080120_10</strain>
    </source>
</reference>
<dbReference type="PANTHER" id="PTHR32438">
    <property type="entry name" value="4-ALPHA-GLUCANOTRANSFERASE DPE1, CHLOROPLASTIC/AMYLOPLASTIC"/>
    <property type="match status" value="1"/>
</dbReference>
<sequence length="621" mass="65769">MSDAISALAGAMGILPRYSDQMGGIRETGRESALALLRAMGHDITTEDDAAARLAVHRAKEALRILPRTLILTPDAPTRLPADPGDWTLALEDGTGLEGRGPYLPPLPLGRHILRAGQDEVTLLAAPARLPLPARDWGVTAPLWGLRPPGRAGFGDFEDLKRTGLSLARAGAGFLGINPIHAGFPTEAGWASPYSPSHRRRLNPLHIALGGGVATGPLVDYAAEIPAKRLALRAAYESFAGDADFDAFCAAEGSSLSLFAAHQALSERHGALWTDWPLPLQDPAGARHAAPPEAIRYHQWLQWMAHRQLTETQAALIAAGMRHGLYLDLAVGTHPAGAETWAERQWFAQGVSLGAPPDPFAPDGQRWSLAPLDPHALIAGHFAPLAETLGQQMRYSRLIRIDHILGFDRAYWVPDAPGLPGAYVAMPRDAMLAVILIEAARAGATVIGEDLGNIPDGLQGALAEAGILGCRLMQFEGQTPPETYPAPTLAAFGTHDLPTHAGWADGADIRARHAIGRIGAATLAHGLATRAEEARAHARMAGGSDAASMHAALARAGSALVAVQVEDVLEMPEQTNLPGTVDDYPNWRRKLPMAGEELGDDARLARVAGTMRMAGRGPTGA</sequence>
<dbReference type="SUPFAM" id="SSF51445">
    <property type="entry name" value="(Trans)glycosidases"/>
    <property type="match status" value="1"/>
</dbReference>